<dbReference type="PANTHER" id="PTHR10046">
    <property type="entry name" value="ATP DEPENDENT LON PROTEASE FAMILY MEMBER"/>
    <property type="match status" value="1"/>
</dbReference>
<dbReference type="SUPFAM" id="SSF50156">
    <property type="entry name" value="PDZ domain-like"/>
    <property type="match status" value="1"/>
</dbReference>
<comment type="catalytic activity">
    <reaction evidence="1">
        <text>Hydrolysis of proteins in presence of ATP.</text>
        <dbReference type="EC" id="3.4.21.53"/>
    </reaction>
</comment>
<dbReference type="Gene3D" id="2.30.42.10">
    <property type="match status" value="1"/>
</dbReference>
<keyword evidence="6" id="KW-1185">Reference proteome</keyword>
<dbReference type="InterPro" id="IPR036034">
    <property type="entry name" value="PDZ_sf"/>
</dbReference>
<dbReference type="InterPro" id="IPR008269">
    <property type="entry name" value="Lon_proteolytic"/>
</dbReference>
<dbReference type="InterPro" id="IPR020568">
    <property type="entry name" value="Ribosomal_Su5_D2-typ_SF"/>
</dbReference>
<dbReference type="Proteomes" id="UP000002941">
    <property type="component" value="Unassembled WGS sequence"/>
</dbReference>
<keyword evidence="3" id="KW-1133">Transmembrane helix</keyword>
<reference evidence="5 6" key="1">
    <citation type="submission" date="2012-05" db="EMBL/GenBank/DDBJ databases">
        <authorList>
            <person name="Harkins D.M."/>
            <person name="Madupu R."/>
            <person name="Durkin A.S."/>
            <person name="Torralba M."/>
            <person name="Methe B."/>
            <person name="Sutton G.G."/>
            <person name="Nelson K.E."/>
        </authorList>
    </citation>
    <scope>NUCLEOTIDE SEQUENCE [LARGE SCALE GENOMIC DNA]</scope>
    <source>
        <strain evidence="5 6">F0489</strain>
    </source>
</reference>
<sequence length="425" mass="43068">MMDEQHHETQSNATSSSEVEPAAGSEADPGSGVEPGMEAGDDSGSRTGIRGLRRLRSKRLMIGIGALLLAVGLVVAGATVRVNKVIEAPGPTWNVLAAVPGDDSDQSVITVTGAQTYPAEGALRMTTVSVSGCPGYPVTLFDVVGAWLSPNKTILERDQVCPPSLSQQDVEETNQAQMTSSQNTAVVAALMETGMATRMVLTVEGTGPDQTEGLLQKGDVLTSITPAGGQATPTTTYTALRELLTTIPAGTAVELGIERDGEPMTVSLTTITPPDANSDGSPDSEGSLLGVYLSAEADSDIEATFGLSKVGGPSAGSMFALGIVDELTPGDLTGGKDIAGTGTIALDGSIGPIGGIEQKMAGAKTDGSGYFLAPASNCADVVGNVPDGLEVYAVSTLHEAVTTVEAIAAEDTSGASTCEAVLAQQ</sequence>
<dbReference type="GO" id="GO:0005524">
    <property type="term" value="F:ATP binding"/>
    <property type="evidence" value="ECO:0007669"/>
    <property type="project" value="InterPro"/>
</dbReference>
<dbReference type="GO" id="GO:0030163">
    <property type="term" value="P:protein catabolic process"/>
    <property type="evidence" value="ECO:0007669"/>
    <property type="project" value="InterPro"/>
</dbReference>
<dbReference type="Gene3D" id="3.30.230.10">
    <property type="match status" value="1"/>
</dbReference>
<feature type="transmembrane region" description="Helical" evidence="3">
    <location>
        <begin position="60"/>
        <end position="80"/>
    </location>
</feature>
<accession>J0XEX4</accession>
<dbReference type="eggNOG" id="COG3480">
    <property type="taxonomic scope" value="Bacteria"/>
</dbReference>
<evidence type="ECO:0000256" key="1">
    <source>
        <dbReference type="PROSITE-ProRule" id="PRU01122"/>
    </source>
</evidence>
<gene>
    <name evidence="5" type="ORF">HMPREF1318_0837</name>
</gene>
<dbReference type="AlphaFoldDB" id="J0XEX4"/>
<dbReference type="InterPro" id="IPR027065">
    <property type="entry name" value="Lon_Prtase"/>
</dbReference>
<protein>
    <recommendedName>
        <fullName evidence="1">endopeptidase La</fullName>
        <ecNumber evidence="1">3.4.21.53</ecNumber>
    </recommendedName>
</protein>
<comment type="similarity">
    <text evidence="1">Belongs to the peptidase S16 family.</text>
</comment>
<dbReference type="GO" id="GO:0006508">
    <property type="term" value="P:proteolysis"/>
    <property type="evidence" value="ECO:0007669"/>
    <property type="project" value="UniProtKB-KW"/>
</dbReference>
<dbReference type="EMBL" id="AKFT01000023">
    <property type="protein sequence ID" value="EJF47271.1"/>
    <property type="molecule type" value="Genomic_DNA"/>
</dbReference>
<dbReference type="PROSITE" id="PS51786">
    <property type="entry name" value="LON_PROTEOLYTIC"/>
    <property type="match status" value="1"/>
</dbReference>
<evidence type="ECO:0000313" key="6">
    <source>
        <dbReference type="Proteomes" id="UP000002941"/>
    </source>
</evidence>
<dbReference type="PATRIC" id="fig|1125718.3.peg.393"/>
<keyword evidence="1 5" id="KW-0645">Protease</keyword>
<keyword evidence="3" id="KW-0812">Transmembrane</keyword>
<evidence type="ECO:0000256" key="3">
    <source>
        <dbReference type="SAM" id="Phobius"/>
    </source>
</evidence>
<organism evidence="5 6">
    <name type="scientific">Actinomyces massiliensis F0489</name>
    <dbReference type="NCBI Taxonomy" id="1125718"/>
    <lineage>
        <taxon>Bacteria</taxon>
        <taxon>Bacillati</taxon>
        <taxon>Actinomycetota</taxon>
        <taxon>Actinomycetes</taxon>
        <taxon>Actinomycetales</taxon>
        <taxon>Actinomycetaceae</taxon>
        <taxon>Actinomyces</taxon>
    </lineage>
</organism>
<proteinExistence type="inferred from homology"/>
<name>J0XEX4_9ACTO</name>
<dbReference type="EC" id="3.4.21.53" evidence="1"/>
<dbReference type="InterPro" id="IPR014721">
    <property type="entry name" value="Ribsml_uS5_D2-typ_fold_subgr"/>
</dbReference>
<dbReference type="SUPFAM" id="SSF54211">
    <property type="entry name" value="Ribosomal protein S5 domain 2-like"/>
    <property type="match status" value="1"/>
</dbReference>
<keyword evidence="1" id="KW-0720">Serine protease</keyword>
<keyword evidence="3" id="KW-0472">Membrane</keyword>
<evidence type="ECO:0000313" key="5">
    <source>
        <dbReference type="EMBL" id="EJF47271.1"/>
    </source>
</evidence>
<keyword evidence="1" id="KW-0378">Hydrolase</keyword>
<comment type="caution">
    <text evidence="5">The sequence shown here is derived from an EMBL/GenBank/DDBJ whole genome shotgun (WGS) entry which is preliminary data.</text>
</comment>
<dbReference type="GO" id="GO:0004176">
    <property type="term" value="F:ATP-dependent peptidase activity"/>
    <property type="evidence" value="ECO:0007669"/>
    <property type="project" value="UniProtKB-UniRule"/>
</dbReference>
<evidence type="ECO:0000259" key="4">
    <source>
        <dbReference type="PROSITE" id="PS51786"/>
    </source>
</evidence>
<feature type="active site" evidence="1">
    <location>
        <position position="314"/>
    </location>
</feature>
<dbReference type="Pfam" id="PF05362">
    <property type="entry name" value="Lon_C"/>
    <property type="match status" value="1"/>
</dbReference>
<feature type="domain" description="Lon proteolytic" evidence="4">
    <location>
        <begin position="306"/>
        <end position="407"/>
    </location>
</feature>
<feature type="region of interest" description="Disordered" evidence="2">
    <location>
        <begin position="1"/>
        <end position="49"/>
    </location>
</feature>
<evidence type="ECO:0000256" key="2">
    <source>
        <dbReference type="SAM" id="MobiDB-lite"/>
    </source>
</evidence>
<feature type="active site" evidence="1">
    <location>
        <position position="359"/>
    </location>
</feature>
<dbReference type="GO" id="GO:0004252">
    <property type="term" value="F:serine-type endopeptidase activity"/>
    <property type="evidence" value="ECO:0007669"/>
    <property type="project" value="UniProtKB-UniRule"/>
</dbReference>